<dbReference type="Proteomes" id="UP001331761">
    <property type="component" value="Unassembled WGS sequence"/>
</dbReference>
<evidence type="ECO:0000256" key="1">
    <source>
        <dbReference type="ARBA" id="ARBA00022679"/>
    </source>
</evidence>
<dbReference type="AlphaFoldDB" id="A0AAN8EWD9"/>
<dbReference type="InterPro" id="IPR036860">
    <property type="entry name" value="SH2_dom_sf"/>
</dbReference>
<gene>
    <name evidence="7" type="ORF">GCK32_005533</name>
</gene>
<evidence type="ECO:0000313" key="8">
    <source>
        <dbReference type="Proteomes" id="UP001331761"/>
    </source>
</evidence>
<dbReference type="SUPFAM" id="SSF56112">
    <property type="entry name" value="Protein kinase-like (PK-like)"/>
    <property type="match status" value="1"/>
</dbReference>
<dbReference type="Gene3D" id="3.30.505.10">
    <property type="entry name" value="SH2 domain"/>
    <property type="match status" value="1"/>
</dbReference>
<keyword evidence="2 5" id="KW-0418">Kinase</keyword>
<dbReference type="InterPro" id="IPR001245">
    <property type="entry name" value="Ser-Thr/Tyr_kinase_cat_dom"/>
</dbReference>
<accession>A0AAN8EWD9</accession>
<dbReference type="InterPro" id="IPR051184">
    <property type="entry name" value="Tyrosine-phos_adapter"/>
</dbReference>
<comment type="caution">
    <text evidence="7">The sequence shown here is derived from an EMBL/GenBank/DDBJ whole genome shotgun (WGS) entry which is preliminary data.</text>
</comment>
<dbReference type="Pfam" id="PF00017">
    <property type="entry name" value="SH2"/>
    <property type="match status" value="1"/>
</dbReference>
<comment type="similarity">
    <text evidence="5">Belongs to the protein kinase superfamily. Tyr protein kinase family.</text>
</comment>
<evidence type="ECO:0000256" key="3">
    <source>
        <dbReference type="ARBA" id="ARBA00022999"/>
    </source>
</evidence>
<dbReference type="Pfam" id="PF07714">
    <property type="entry name" value="PK_Tyr_Ser-Thr"/>
    <property type="match status" value="1"/>
</dbReference>
<keyword evidence="3 4" id="KW-0727">SH2 domain</keyword>
<keyword evidence="5" id="KW-0547">Nucleotide-binding</keyword>
<comment type="catalytic activity">
    <reaction evidence="5">
        <text>L-tyrosyl-[protein] + ATP = O-phospho-L-tyrosyl-[protein] + ADP + H(+)</text>
        <dbReference type="Rhea" id="RHEA:10596"/>
        <dbReference type="Rhea" id="RHEA-COMP:10136"/>
        <dbReference type="Rhea" id="RHEA-COMP:20101"/>
        <dbReference type="ChEBI" id="CHEBI:15378"/>
        <dbReference type="ChEBI" id="CHEBI:30616"/>
        <dbReference type="ChEBI" id="CHEBI:46858"/>
        <dbReference type="ChEBI" id="CHEBI:61978"/>
        <dbReference type="ChEBI" id="CHEBI:456216"/>
        <dbReference type="EC" id="2.7.10.2"/>
    </reaction>
</comment>
<dbReference type="InterPro" id="IPR011009">
    <property type="entry name" value="Kinase-like_dom_sf"/>
</dbReference>
<dbReference type="GO" id="GO:0004715">
    <property type="term" value="F:non-membrane spanning protein tyrosine kinase activity"/>
    <property type="evidence" value="ECO:0007669"/>
    <property type="project" value="UniProtKB-EC"/>
</dbReference>
<evidence type="ECO:0000259" key="6">
    <source>
        <dbReference type="PROSITE" id="PS50001"/>
    </source>
</evidence>
<dbReference type="GO" id="GO:0005737">
    <property type="term" value="C:cytoplasm"/>
    <property type="evidence" value="ECO:0007669"/>
    <property type="project" value="TreeGrafter"/>
</dbReference>
<sequence>MDGVRTREREVVGTSHMPWFHSNVTREATERMLHQRADGTFLIRDSTNFPGDYTLSMAYRGKVEHYRIYQSGGQITCDNEEFFANLTQLVSPIQDVVRHIERGYRMEAPEGCPADVVRIMHDAWALQPQDRPTFGQPVDRHRLPCVGDGDLLKGEIECAFCEECSFGFSFLENTFGRVVCTNFRLRFEPVAKPEDDSLPRFKTFHERWEIPLCSIHSIFYAPVRREPFSFAQGQNNSLSKKKFFPSTTSLSSLEVVSCIRLHLKDFRIATIDLRGSQNGVSLLNQILFFSRPLKIDNIVQSGAELEWRGK</sequence>
<organism evidence="7 8">
    <name type="scientific">Trichostrongylus colubriformis</name>
    <name type="common">Black scour worm</name>
    <dbReference type="NCBI Taxonomy" id="6319"/>
    <lineage>
        <taxon>Eukaryota</taxon>
        <taxon>Metazoa</taxon>
        <taxon>Ecdysozoa</taxon>
        <taxon>Nematoda</taxon>
        <taxon>Chromadorea</taxon>
        <taxon>Rhabditida</taxon>
        <taxon>Rhabditina</taxon>
        <taxon>Rhabditomorpha</taxon>
        <taxon>Strongyloidea</taxon>
        <taxon>Trichostrongylidae</taxon>
        <taxon>Trichostrongylus</taxon>
    </lineage>
</organism>
<evidence type="ECO:0000256" key="4">
    <source>
        <dbReference type="PROSITE-ProRule" id="PRU00191"/>
    </source>
</evidence>
<keyword evidence="8" id="KW-1185">Reference proteome</keyword>
<dbReference type="EMBL" id="WIXE01020066">
    <property type="protein sequence ID" value="KAK5969516.1"/>
    <property type="molecule type" value="Genomic_DNA"/>
</dbReference>
<dbReference type="GO" id="GO:0016477">
    <property type="term" value="P:cell migration"/>
    <property type="evidence" value="ECO:0007669"/>
    <property type="project" value="TreeGrafter"/>
</dbReference>
<dbReference type="GO" id="GO:0035591">
    <property type="term" value="F:signaling adaptor activity"/>
    <property type="evidence" value="ECO:0007669"/>
    <property type="project" value="TreeGrafter"/>
</dbReference>
<proteinExistence type="inferred from homology"/>
<dbReference type="EC" id="2.7.10.2" evidence="5"/>
<dbReference type="PANTHER" id="PTHR19969:SF5">
    <property type="entry name" value="CRK-LIKE PROTEIN"/>
    <property type="match status" value="1"/>
</dbReference>
<dbReference type="InterPro" id="IPR000980">
    <property type="entry name" value="SH2"/>
</dbReference>
<dbReference type="SUPFAM" id="SSF55550">
    <property type="entry name" value="SH2 domain"/>
    <property type="match status" value="1"/>
</dbReference>
<dbReference type="GO" id="GO:0007167">
    <property type="term" value="P:enzyme-linked receptor protein signaling pathway"/>
    <property type="evidence" value="ECO:0007669"/>
    <property type="project" value="TreeGrafter"/>
</dbReference>
<dbReference type="GO" id="GO:0030971">
    <property type="term" value="F:receptor tyrosine kinase binding"/>
    <property type="evidence" value="ECO:0007669"/>
    <property type="project" value="TreeGrafter"/>
</dbReference>
<evidence type="ECO:0000256" key="2">
    <source>
        <dbReference type="ARBA" id="ARBA00022777"/>
    </source>
</evidence>
<evidence type="ECO:0000313" key="7">
    <source>
        <dbReference type="EMBL" id="KAK5969516.1"/>
    </source>
</evidence>
<reference evidence="7 8" key="1">
    <citation type="submission" date="2019-10" db="EMBL/GenBank/DDBJ databases">
        <title>Assembly and Annotation for the nematode Trichostrongylus colubriformis.</title>
        <authorList>
            <person name="Martin J."/>
        </authorList>
    </citation>
    <scope>NUCLEOTIDE SEQUENCE [LARGE SCALE GENOMIC DNA]</scope>
    <source>
        <strain evidence="7">G859</strain>
        <tissue evidence="7">Whole worm</tissue>
    </source>
</reference>
<keyword evidence="1 5" id="KW-0808">Transferase</keyword>
<evidence type="ECO:0000256" key="5">
    <source>
        <dbReference type="RuleBase" id="RU362096"/>
    </source>
</evidence>
<keyword evidence="5" id="KW-0067">ATP-binding</keyword>
<name>A0AAN8EWD9_TRICO</name>
<dbReference type="PANTHER" id="PTHR19969">
    <property type="entry name" value="SH2-SH3 ADAPTOR PROTEIN-RELATED"/>
    <property type="match status" value="1"/>
</dbReference>
<dbReference type="PROSITE" id="PS50001">
    <property type="entry name" value="SH2"/>
    <property type="match status" value="1"/>
</dbReference>
<dbReference type="SMART" id="SM00252">
    <property type="entry name" value="SH2"/>
    <property type="match status" value="1"/>
</dbReference>
<dbReference type="GO" id="GO:0005524">
    <property type="term" value="F:ATP binding"/>
    <property type="evidence" value="ECO:0007669"/>
    <property type="project" value="UniProtKB-KW"/>
</dbReference>
<protein>
    <recommendedName>
        <fullName evidence="5">Tyrosine-protein kinase</fullName>
        <ecNumber evidence="5">2.7.10.2</ecNumber>
    </recommendedName>
</protein>
<keyword evidence="5" id="KW-0829">Tyrosine-protein kinase</keyword>
<feature type="domain" description="SH2" evidence="6">
    <location>
        <begin position="19"/>
        <end position="110"/>
    </location>
</feature>
<dbReference type="PRINTS" id="PR00401">
    <property type="entry name" value="SH2DOMAIN"/>
</dbReference>